<protein>
    <submittedName>
        <fullName evidence="2">Uncharacterized protein</fullName>
    </submittedName>
</protein>
<reference evidence="2" key="2">
    <citation type="journal article" date="2015" name="Data Brief">
        <title>Shoot transcriptome of the giant reed, Arundo donax.</title>
        <authorList>
            <person name="Barrero R.A."/>
            <person name="Guerrero F.D."/>
            <person name="Moolhuijzen P."/>
            <person name="Goolsby J.A."/>
            <person name="Tidwell J."/>
            <person name="Bellgard S.E."/>
            <person name="Bellgard M.I."/>
        </authorList>
    </citation>
    <scope>NUCLEOTIDE SEQUENCE</scope>
    <source>
        <tissue evidence="2">Shoot tissue taken approximately 20 cm above the soil surface</tissue>
    </source>
</reference>
<sequence length="57" mass="6694">MTFRRNQMLISFACIGVDLFMGALYYHLNFPFCFNLLATIERCLAYTVKQLLFSSLF</sequence>
<keyword evidence="1" id="KW-0472">Membrane</keyword>
<evidence type="ECO:0000256" key="1">
    <source>
        <dbReference type="SAM" id="Phobius"/>
    </source>
</evidence>
<reference evidence="2" key="1">
    <citation type="submission" date="2014-09" db="EMBL/GenBank/DDBJ databases">
        <authorList>
            <person name="Magalhaes I.L.F."/>
            <person name="Oliveira U."/>
            <person name="Santos F.R."/>
            <person name="Vidigal T.H.D.A."/>
            <person name="Brescovit A.D."/>
            <person name="Santos A.J."/>
        </authorList>
    </citation>
    <scope>NUCLEOTIDE SEQUENCE</scope>
    <source>
        <tissue evidence="2">Shoot tissue taken approximately 20 cm above the soil surface</tissue>
    </source>
</reference>
<dbReference type="AlphaFoldDB" id="A0A0A9HMZ1"/>
<accession>A0A0A9HMZ1</accession>
<name>A0A0A9HMZ1_ARUDO</name>
<dbReference type="EMBL" id="GBRH01163638">
    <property type="protein sequence ID" value="JAE34258.1"/>
    <property type="molecule type" value="Transcribed_RNA"/>
</dbReference>
<proteinExistence type="predicted"/>
<organism evidence="2">
    <name type="scientific">Arundo donax</name>
    <name type="common">Giant reed</name>
    <name type="synonym">Donax arundinaceus</name>
    <dbReference type="NCBI Taxonomy" id="35708"/>
    <lineage>
        <taxon>Eukaryota</taxon>
        <taxon>Viridiplantae</taxon>
        <taxon>Streptophyta</taxon>
        <taxon>Embryophyta</taxon>
        <taxon>Tracheophyta</taxon>
        <taxon>Spermatophyta</taxon>
        <taxon>Magnoliopsida</taxon>
        <taxon>Liliopsida</taxon>
        <taxon>Poales</taxon>
        <taxon>Poaceae</taxon>
        <taxon>PACMAD clade</taxon>
        <taxon>Arundinoideae</taxon>
        <taxon>Arundineae</taxon>
        <taxon>Arundo</taxon>
    </lineage>
</organism>
<feature type="transmembrane region" description="Helical" evidence="1">
    <location>
        <begin position="9"/>
        <end position="28"/>
    </location>
</feature>
<keyword evidence="1" id="KW-1133">Transmembrane helix</keyword>
<evidence type="ECO:0000313" key="2">
    <source>
        <dbReference type="EMBL" id="JAE34258.1"/>
    </source>
</evidence>
<keyword evidence="1" id="KW-0812">Transmembrane</keyword>